<name>A0ABV2R9B9_9CAUL</name>
<dbReference type="InterPro" id="IPR029021">
    <property type="entry name" value="Prot-tyrosine_phosphatase-like"/>
</dbReference>
<evidence type="ECO:0000259" key="1">
    <source>
        <dbReference type="Pfam" id="PF04273"/>
    </source>
</evidence>
<organism evidence="2 3">
    <name type="scientific">Brevundimonas faecalis</name>
    <dbReference type="NCBI Taxonomy" id="947378"/>
    <lineage>
        <taxon>Bacteria</taxon>
        <taxon>Pseudomonadati</taxon>
        <taxon>Pseudomonadota</taxon>
        <taxon>Alphaproteobacteria</taxon>
        <taxon>Caulobacterales</taxon>
        <taxon>Caulobacteraceae</taxon>
        <taxon>Brevundimonas</taxon>
    </lineage>
</organism>
<dbReference type="RefSeq" id="WP_354088107.1">
    <property type="nucleotide sequence ID" value="NZ_JBEPTF010000001.1"/>
</dbReference>
<protein>
    <submittedName>
        <fullName evidence="2">Uncharacterized protein (TIGR01244 family)</fullName>
    </submittedName>
</protein>
<dbReference type="EMBL" id="JBEPTF010000001">
    <property type="protein sequence ID" value="MET4683176.1"/>
    <property type="molecule type" value="Genomic_DNA"/>
</dbReference>
<dbReference type="NCBIfam" id="TIGR01244">
    <property type="entry name" value="TIGR01244 family sulfur transferase"/>
    <property type="match status" value="1"/>
</dbReference>
<comment type="caution">
    <text evidence="2">The sequence shown here is derived from an EMBL/GenBank/DDBJ whole genome shotgun (WGS) entry which is preliminary data.</text>
</comment>
<dbReference type="Pfam" id="PF04273">
    <property type="entry name" value="BLH_phosphatase"/>
    <property type="match status" value="1"/>
</dbReference>
<reference evidence="2 3" key="1">
    <citation type="submission" date="2024-06" db="EMBL/GenBank/DDBJ databases">
        <title>Sorghum-associated microbial communities from plants grown in Nebraska, USA.</title>
        <authorList>
            <person name="Schachtman D."/>
        </authorList>
    </citation>
    <scope>NUCLEOTIDE SEQUENCE [LARGE SCALE GENOMIC DNA]</scope>
    <source>
        <strain evidence="2 3">2814</strain>
    </source>
</reference>
<proteinExistence type="predicted"/>
<gene>
    <name evidence="2" type="ORF">ABIE19_001085</name>
</gene>
<accession>A0ABV2R9B9</accession>
<dbReference type="InterPro" id="IPR005939">
    <property type="entry name" value="BLH_phosphatase-like"/>
</dbReference>
<keyword evidence="3" id="KW-1185">Reference proteome</keyword>
<evidence type="ECO:0000313" key="3">
    <source>
        <dbReference type="Proteomes" id="UP001549313"/>
    </source>
</evidence>
<feature type="domain" description="Beta-lactamase hydrolase-like protein phosphatase-like" evidence="1">
    <location>
        <begin position="9"/>
        <end position="109"/>
    </location>
</feature>
<sequence>MPLPIALNPTVWLSGQINPNDLPALAAELGLRRIVNNRPDREEPGQPTGEDVRAAAEAAGLDYVAAPVSGFPDEVAVARVHEALIDDAPTLLFCRSGMRSAATWALAQRLRGVDAETLRAQAHAAGYDLSRLPL</sequence>
<dbReference type="Proteomes" id="UP001549313">
    <property type="component" value="Unassembled WGS sequence"/>
</dbReference>
<dbReference type="SUPFAM" id="SSF52799">
    <property type="entry name" value="(Phosphotyrosine protein) phosphatases II"/>
    <property type="match status" value="1"/>
</dbReference>
<dbReference type="Gene3D" id="3.90.190.10">
    <property type="entry name" value="Protein tyrosine phosphatase superfamily"/>
    <property type="match status" value="1"/>
</dbReference>
<evidence type="ECO:0000313" key="2">
    <source>
        <dbReference type="EMBL" id="MET4683176.1"/>
    </source>
</evidence>